<comment type="caution">
    <text evidence="2">The sequence shown here is derived from an EMBL/GenBank/DDBJ whole genome shotgun (WGS) entry which is preliminary data.</text>
</comment>
<sequence>MPSVNHLLCGLAANENLPSSLLDRLIAVADAEVADHLADRADLSRAQAVALAARVEESGVPLACRGRLTAADVDPVARPDVALALLDTGAAPAAWARLLAADPVVEHREKLAACPGLPPDVVETLAADPEIRVVAEAALWAPARVAARLAAHPHAEVRRMAAANEATPPSVLEALVTGDGLPAARHCLVCDRRTPPFAHDPHGPRPDRDLPPWASCDGAHASTTHDLLYAALRNPTTPAGALVGFVDHPSHLLRRALAARRDLPPPVYELLASDPDPGVRAGLAENPAIGDALIRALADDDCHDVRRGPAHHPGVPLDVLTRLARGTRIGATLLPRIAAASLAEVEALAGSSDPAARMLVAQRRDLPAEIRDALATDPDAKVVKSVAPHPGLEESQLRALAGRHGARVIAGIAANPDATPALLAELARHEPPVRKALRLIAGHHNATAPALLACLDDDEARPVAARHPALPQSVVTDLVAGADLRSAEAAAANPSLPHTVMTEFLPPPPVRAGSPGGDAEPAALGPPRGRDRRTR</sequence>
<evidence type="ECO:0000313" key="2">
    <source>
        <dbReference type="EMBL" id="GGZ45161.1"/>
    </source>
</evidence>
<reference evidence="3" key="1">
    <citation type="journal article" date="2019" name="Int. J. Syst. Evol. Microbiol.">
        <title>The Global Catalogue of Microorganisms (GCM) 10K type strain sequencing project: providing services to taxonomists for standard genome sequencing and annotation.</title>
        <authorList>
            <consortium name="The Broad Institute Genomics Platform"/>
            <consortium name="The Broad Institute Genome Sequencing Center for Infectious Disease"/>
            <person name="Wu L."/>
            <person name="Ma J."/>
        </authorList>
    </citation>
    <scope>NUCLEOTIDE SEQUENCE [LARGE SCALE GENOMIC DNA]</scope>
    <source>
        <strain evidence="3">JCM 4602</strain>
    </source>
</reference>
<evidence type="ECO:0000313" key="3">
    <source>
        <dbReference type="Proteomes" id="UP000624183"/>
    </source>
</evidence>
<proteinExistence type="predicted"/>
<feature type="region of interest" description="Disordered" evidence="1">
    <location>
        <begin position="493"/>
        <end position="535"/>
    </location>
</feature>
<dbReference type="InterPro" id="IPR011989">
    <property type="entry name" value="ARM-like"/>
</dbReference>
<dbReference type="Gene3D" id="1.25.10.10">
    <property type="entry name" value="Leucine-rich Repeat Variant"/>
    <property type="match status" value="3"/>
</dbReference>
<evidence type="ECO:0000256" key="1">
    <source>
        <dbReference type="SAM" id="MobiDB-lite"/>
    </source>
</evidence>
<name>A0ABQ3BLG5_9ACTN</name>
<gene>
    <name evidence="2" type="ORF">GCM10010328_19580</name>
</gene>
<dbReference type="SUPFAM" id="SSF48371">
    <property type="entry name" value="ARM repeat"/>
    <property type="match status" value="1"/>
</dbReference>
<dbReference type="EMBL" id="BMUW01000002">
    <property type="protein sequence ID" value="GGZ45161.1"/>
    <property type="molecule type" value="Genomic_DNA"/>
</dbReference>
<accession>A0ABQ3BLG5</accession>
<dbReference type="Proteomes" id="UP000624183">
    <property type="component" value="Unassembled WGS sequence"/>
</dbReference>
<protein>
    <recommendedName>
        <fullName evidence="4">Leucine rich repeat variant</fullName>
    </recommendedName>
</protein>
<evidence type="ECO:0008006" key="4">
    <source>
        <dbReference type="Google" id="ProtNLM"/>
    </source>
</evidence>
<dbReference type="InterPro" id="IPR016024">
    <property type="entry name" value="ARM-type_fold"/>
</dbReference>
<keyword evidence="3" id="KW-1185">Reference proteome</keyword>
<organism evidence="2 3">
    <name type="scientific">Streptomyces rubiginosohelvolus</name>
    <dbReference type="NCBI Taxonomy" id="67362"/>
    <lineage>
        <taxon>Bacteria</taxon>
        <taxon>Bacillati</taxon>
        <taxon>Actinomycetota</taxon>
        <taxon>Actinomycetes</taxon>
        <taxon>Kitasatosporales</taxon>
        <taxon>Streptomycetaceae</taxon>
        <taxon>Streptomyces</taxon>
    </lineage>
</organism>